<name>G2GXL2_9ENTR</name>
<reference evidence="1 2" key="1">
    <citation type="journal article" date="2012" name="Genome Res.">
        <title>Genomic basis of endosymbiont-conferred protection against an insect parasitoid.</title>
        <authorList>
            <person name="Hansen A.K."/>
            <person name="Vorburger C."/>
            <person name="Moran N.A."/>
        </authorList>
    </citation>
    <scope>NUCLEOTIDE SEQUENCE [LARGE SCALE GENOMIC DNA]</scope>
    <source>
        <strain evidence="2">R5.15</strain>
    </source>
</reference>
<gene>
    <name evidence="1" type="ORF">Rin_00005050</name>
</gene>
<keyword evidence="2" id="KW-1185">Reference proteome</keyword>
<comment type="caution">
    <text evidence="1">The sequence shown here is derived from an EMBL/GenBank/DDBJ whole genome shotgun (WGS) entry which is preliminary data.</text>
</comment>
<accession>G2GXL2</accession>
<evidence type="ECO:0000313" key="2">
    <source>
        <dbReference type="Proteomes" id="UP000004116"/>
    </source>
</evidence>
<proteinExistence type="predicted"/>
<dbReference type="AlphaFoldDB" id="G2GXL2"/>
<dbReference type="Proteomes" id="UP000004116">
    <property type="component" value="Unassembled WGS sequence"/>
</dbReference>
<sequence length="49" mass="5457">MISAENPPQLLNGNDDHQMLIFSSLRGCGQREEIYYGSSPINTFSKIAL</sequence>
<protein>
    <submittedName>
        <fullName evidence="1">Uncharacterized protein</fullName>
    </submittedName>
</protein>
<dbReference type="EMBL" id="AGCA01000110">
    <property type="protein sequence ID" value="EGY29516.1"/>
    <property type="molecule type" value="Genomic_DNA"/>
</dbReference>
<organism evidence="1 2">
    <name type="scientific">Candidatus Regiella insecticola 5.15</name>
    <dbReference type="NCBI Taxonomy" id="1005043"/>
    <lineage>
        <taxon>Bacteria</taxon>
        <taxon>Pseudomonadati</taxon>
        <taxon>Pseudomonadota</taxon>
        <taxon>Gammaproteobacteria</taxon>
        <taxon>Enterobacterales</taxon>
        <taxon>Enterobacteriaceae</taxon>
        <taxon>aphid secondary symbionts</taxon>
        <taxon>Candidatus Regiella</taxon>
    </lineage>
</organism>
<evidence type="ECO:0000313" key="1">
    <source>
        <dbReference type="EMBL" id="EGY29516.1"/>
    </source>
</evidence>